<sequence length="88" mass="9984">MTLSSSESPFFWQCGPTSKTSLVRIYFESRPAERARSISLERSFQPHLLVRTYLLERRAAERSSSSWVFFPSIILLVPGYIASGAVLN</sequence>
<dbReference type="EMBL" id="BMAW01124819">
    <property type="protein sequence ID" value="GFU09706.1"/>
    <property type="molecule type" value="Genomic_DNA"/>
</dbReference>
<reference evidence="2" key="1">
    <citation type="submission" date="2020-08" db="EMBL/GenBank/DDBJ databases">
        <title>Multicomponent nature underlies the extraordinary mechanical properties of spider dragline silk.</title>
        <authorList>
            <person name="Kono N."/>
            <person name="Nakamura H."/>
            <person name="Mori M."/>
            <person name="Yoshida Y."/>
            <person name="Ohtoshi R."/>
            <person name="Malay A.D."/>
            <person name="Moran D.A.P."/>
            <person name="Tomita M."/>
            <person name="Numata K."/>
            <person name="Arakawa K."/>
        </authorList>
    </citation>
    <scope>NUCLEOTIDE SEQUENCE</scope>
</reference>
<keyword evidence="3" id="KW-1185">Reference proteome</keyword>
<keyword evidence="1" id="KW-0472">Membrane</keyword>
<accession>A0A8X6UE44</accession>
<dbReference type="Proteomes" id="UP000887013">
    <property type="component" value="Unassembled WGS sequence"/>
</dbReference>
<protein>
    <submittedName>
        <fullName evidence="2">Uncharacterized protein</fullName>
    </submittedName>
</protein>
<gene>
    <name evidence="2" type="ORF">NPIL_87311</name>
</gene>
<evidence type="ECO:0000256" key="1">
    <source>
        <dbReference type="SAM" id="Phobius"/>
    </source>
</evidence>
<feature type="transmembrane region" description="Helical" evidence="1">
    <location>
        <begin position="67"/>
        <end position="87"/>
    </location>
</feature>
<evidence type="ECO:0000313" key="3">
    <source>
        <dbReference type="Proteomes" id="UP000887013"/>
    </source>
</evidence>
<name>A0A8X6UE44_NEPPI</name>
<dbReference type="AlphaFoldDB" id="A0A8X6UE44"/>
<keyword evidence="1" id="KW-0812">Transmembrane</keyword>
<organism evidence="2 3">
    <name type="scientific">Nephila pilipes</name>
    <name type="common">Giant wood spider</name>
    <name type="synonym">Nephila maculata</name>
    <dbReference type="NCBI Taxonomy" id="299642"/>
    <lineage>
        <taxon>Eukaryota</taxon>
        <taxon>Metazoa</taxon>
        <taxon>Ecdysozoa</taxon>
        <taxon>Arthropoda</taxon>
        <taxon>Chelicerata</taxon>
        <taxon>Arachnida</taxon>
        <taxon>Araneae</taxon>
        <taxon>Araneomorphae</taxon>
        <taxon>Entelegynae</taxon>
        <taxon>Araneoidea</taxon>
        <taxon>Nephilidae</taxon>
        <taxon>Nephila</taxon>
    </lineage>
</organism>
<keyword evidence="1" id="KW-1133">Transmembrane helix</keyword>
<evidence type="ECO:0000313" key="2">
    <source>
        <dbReference type="EMBL" id="GFU09706.1"/>
    </source>
</evidence>
<proteinExistence type="predicted"/>
<comment type="caution">
    <text evidence="2">The sequence shown here is derived from an EMBL/GenBank/DDBJ whole genome shotgun (WGS) entry which is preliminary data.</text>
</comment>